<sequence length="138" mass="15396">MKFLVSICSCSLLCVIVMWCCAWLSVCPQSIGVVDVFLVDKLSVVIGVVLDITSDRIAFDFSCAPGYLTGTSHSPPFLLATDHRSRPFVLMPNTEKKIYNLENAVVLCPHRSWPFRCLRLDWPVHHTSIALSFSPSLP</sequence>
<dbReference type="AlphaFoldDB" id="A0AA40ELQ0"/>
<name>A0AA40ELQ0_9PEZI</name>
<dbReference type="EMBL" id="JAUKTV010000003">
    <property type="protein sequence ID" value="KAK0741633.1"/>
    <property type="molecule type" value="Genomic_DNA"/>
</dbReference>
<reference evidence="2" key="1">
    <citation type="submission" date="2023-06" db="EMBL/GenBank/DDBJ databases">
        <title>Genome-scale phylogeny and comparative genomics of the fungal order Sordariales.</title>
        <authorList>
            <consortium name="Lawrence Berkeley National Laboratory"/>
            <person name="Hensen N."/>
            <person name="Bonometti L."/>
            <person name="Westerberg I."/>
            <person name="Brannstrom I.O."/>
            <person name="Guillou S."/>
            <person name="Cros-Aarteil S."/>
            <person name="Calhoun S."/>
            <person name="Haridas S."/>
            <person name="Kuo A."/>
            <person name="Mondo S."/>
            <person name="Pangilinan J."/>
            <person name="Riley R."/>
            <person name="Labutti K."/>
            <person name="Andreopoulos B."/>
            <person name="Lipzen A."/>
            <person name="Chen C."/>
            <person name="Yanf M."/>
            <person name="Daum C."/>
            <person name="Ng V."/>
            <person name="Clum A."/>
            <person name="Steindorff A."/>
            <person name="Ohm R."/>
            <person name="Martin F."/>
            <person name="Silar P."/>
            <person name="Natvig D."/>
            <person name="Lalanne C."/>
            <person name="Gautier V."/>
            <person name="Ament-Velasquez S.L."/>
            <person name="Kruys A."/>
            <person name="Hutchinson M.I."/>
            <person name="Powell A.J."/>
            <person name="Barry K."/>
            <person name="Miller A.N."/>
            <person name="Grigoriev I.V."/>
            <person name="Debuchy R."/>
            <person name="Gladieux P."/>
            <person name="Thoren M.H."/>
            <person name="Johannesson H."/>
        </authorList>
    </citation>
    <scope>NUCLEOTIDE SEQUENCE</scope>
    <source>
        <strain evidence="2">CBS 540.89</strain>
    </source>
</reference>
<evidence type="ECO:0008006" key="4">
    <source>
        <dbReference type="Google" id="ProtNLM"/>
    </source>
</evidence>
<evidence type="ECO:0000256" key="1">
    <source>
        <dbReference type="SAM" id="SignalP"/>
    </source>
</evidence>
<evidence type="ECO:0000313" key="2">
    <source>
        <dbReference type="EMBL" id="KAK0741633.1"/>
    </source>
</evidence>
<evidence type="ECO:0000313" key="3">
    <source>
        <dbReference type="Proteomes" id="UP001172159"/>
    </source>
</evidence>
<comment type="caution">
    <text evidence="2">The sequence shown here is derived from an EMBL/GenBank/DDBJ whole genome shotgun (WGS) entry which is preliminary data.</text>
</comment>
<accession>A0AA40ELQ0</accession>
<feature type="chain" id="PRO_5041240608" description="Secreted protein" evidence="1">
    <location>
        <begin position="29"/>
        <end position="138"/>
    </location>
</feature>
<proteinExistence type="predicted"/>
<organism evidence="2 3">
    <name type="scientific">Apiosordaria backusii</name>
    <dbReference type="NCBI Taxonomy" id="314023"/>
    <lineage>
        <taxon>Eukaryota</taxon>
        <taxon>Fungi</taxon>
        <taxon>Dikarya</taxon>
        <taxon>Ascomycota</taxon>
        <taxon>Pezizomycotina</taxon>
        <taxon>Sordariomycetes</taxon>
        <taxon>Sordariomycetidae</taxon>
        <taxon>Sordariales</taxon>
        <taxon>Lasiosphaeriaceae</taxon>
        <taxon>Apiosordaria</taxon>
    </lineage>
</organism>
<feature type="signal peptide" evidence="1">
    <location>
        <begin position="1"/>
        <end position="28"/>
    </location>
</feature>
<dbReference type="Proteomes" id="UP001172159">
    <property type="component" value="Unassembled WGS sequence"/>
</dbReference>
<protein>
    <recommendedName>
        <fullName evidence="4">Secreted protein</fullName>
    </recommendedName>
</protein>
<gene>
    <name evidence="2" type="ORF">B0T21DRAFT_117192</name>
</gene>
<keyword evidence="1" id="KW-0732">Signal</keyword>
<keyword evidence="3" id="KW-1185">Reference proteome</keyword>